<dbReference type="InterPro" id="IPR004170">
    <property type="entry name" value="WWE_dom"/>
</dbReference>
<feature type="domain" description="WWE" evidence="2">
    <location>
        <begin position="127"/>
        <end position="212"/>
    </location>
</feature>
<proteinExistence type="predicted"/>
<organism evidence="3">
    <name type="scientific">Prymnesium polylepis</name>
    <dbReference type="NCBI Taxonomy" id="72548"/>
    <lineage>
        <taxon>Eukaryota</taxon>
        <taxon>Haptista</taxon>
        <taxon>Haptophyta</taxon>
        <taxon>Prymnesiophyceae</taxon>
        <taxon>Prymnesiales</taxon>
        <taxon>Prymnesiaceae</taxon>
        <taxon>Prymnesium</taxon>
    </lineage>
</organism>
<name>A0A6T7ZZH0_9EUKA</name>
<dbReference type="SUPFAM" id="SSF117839">
    <property type="entry name" value="WWE domain"/>
    <property type="match status" value="1"/>
</dbReference>
<reference evidence="3" key="1">
    <citation type="submission" date="2021-01" db="EMBL/GenBank/DDBJ databases">
        <authorList>
            <person name="Corre E."/>
            <person name="Pelletier E."/>
            <person name="Niang G."/>
            <person name="Scheremetjew M."/>
            <person name="Finn R."/>
            <person name="Kale V."/>
            <person name="Holt S."/>
            <person name="Cochrane G."/>
            <person name="Meng A."/>
            <person name="Brown T."/>
            <person name="Cohen L."/>
        </authorList>
    </citation>
    <scope>NUCLEOTIDE SEQUENCE</scope>
    <source>
        <strain evidence="3">UIO037</strain>
    </source>
</reference>
<evidence type="ECO:0000313" key="3">
    <source>
        <dbReference type="EMBL" id="CAE2226364.1"/>
    </source>
</evidence>
<evidence type="ECO:0000259" key="2">
    <source>
        <dbReference type="Pfam" id="PF02825"/>
    </source>
</evidence>
<dbReference type="AlphaFoldDB" id="A0A6T7ZZH0"/>
<protein>
    <recommendedName>
        <fullName evidence="2">WWE domain-containing protein</fullName>
    </recommendedName>
</protein>
<sequence length="218" mass="25866">MEARNWVELLQFFVKRVKDMPDYVEGPPVVFQPDGSASGLKWSQLWLHMMYKTVQRKHLTEFYWTQIVSLDEEGRRREDRKRPIRLATNEERTVFERMDQGISDRVCSALEALGLRQVEGAHLEPLVQWQWQSASPWNSSTEDSFRPYSDHNRDELEQAFRDNQDDCMVRLPGGTVYQVRDLQTPYRETGPTSEGPTQYAQDTPWRMRRVRRVELKSR</sequence>
<dbReference type="EMBL" id="HBKO01022436">
    <property type="protein sequence ID" value="CAE2226364.1"/>
    <property type="molecule type" value="Transcribed_RNA"/>
</dbReference>
<dbReference type="Pfam" id="PF02825">
    <property type="entry name" value="WWE"/>
    <property type="match status" value="1"/>
</dbReference>
<gene>
    <name evidence="3" type="ORF">CPOL0286_LOCUS10164</name>
</gene>
<accession>A0A6T7ZZH0</accession>
<feature type="compositionally biased region" description="Polar residues" evidence="1">
    <location>
        <begin position="190"/>
        <end position="201"/>
    </location>
</feature>
<feature type="region of interest" description="Disordered" evidence="1">
    <location>
        <begin position="180"/>
        <end position="203"/>
    </location>
</feature>
<dbReference type="InterPro" id="IPR037197">
    <property type="entry name" value="WWE_dom_sf"/>
</dbReference>
<evidence type="ECO:0000256" key="1">
    <source>
        <dbReference type="SAM" id="MobiDB-lite"/>
    </source>
</evidence>